<sequence>MKVTSNALRSHLPEANQAFKQGKKVKDVGQKSAKESESENISQDWVNQHFRRKYQSKLHQSTFSLKSLD</sequence>
<comment type="caution">
    <text evidence="2">The sequence shown here is derived from an EMBL/GenBank/DDBJ whole genome shotgun (WGS) entry which is preliminary data.</text>
</comment>
<evidence type="ECO:0000313" key="2">
    <source>
        <dbReference type="EMBL" id="KKM05615.1"/>
    </source>
</evidence>
<feature type="compositionally biased region" description="Basic and acidic residues" evidence="1">
    <location>
        <begin position="24"/>
        <end position="37"/>
    </location>
</feature>
<accession>A0A0F9H3N5</accession>
<evidence type="ECO:0000256" key="1">
    <source>
        <dbReference type="SAM" id="MobiDB-lite"/>
    </source>
</evidence>
<organism evidence="2">
    <name type="scientific">marine sediment metagenome</name>
    <dbReference type="NCBI Taxonomy" id="412755"/>
    <lineage>
        <taxon>unclassified sequences</taxon>
        <taxon>metagenomes</taxon>
        <taxon>ecological metagenomes</taxon>
    </lineage>
</organism>
<name>A0A0F9H3N5_9ZZZZ</name>
<proteinExistence type="predicted"/>
<protein>
    <submittedName>
        <fullName evidence="2">Uncharacterized protein</fullName>
    </submittedName>
</protein>
<gene>
    <name evidence="2" type="ORF">LCGC14_1752290</name>
</gene>
<dbReference type="AlphaFoldDB" id="A0A0F9H3N5"/>
<feature type="region of interest" description="Disordered" evidence="1">
    <location>
        <begin position="1"/>
        <end position="44"/>
    </location>
</feature>
<dbReference type="EMBL" id="LAZR01016176">
    <property type="protein sequence ID" value="KKM05615.1"/>
    <property type="molecule type" value="Genomic_DNA"/>
</dbReference>
<reference evidence="2" key="1">
    <citation type="journal article" date="2015" name="Nature">
        <title>Complex archaea that bridge the gap between prokaryotes and eukaryotes.</title>
        <authorList>
            <person name="Spang A."/>
            <person name="Saw J.H."/>
            <person name="Jorgensen S.L."/>
            <person name="Zaremba-Niedzwiedzka K."/>
            <person name="Martijn J."/>
            <person name="Lind A.E."/>
            <person name="van Eijk R."/>
            <person name="Schleper C."/>
            <person name="Guy L."/>
            <person name="Ettema T.J."/>
        </authorList>
    </citation>
    <scope>NUCLEOTIDE SEQUENCE</scope>
</reference>